<dbReference type="InterPro" id="IPR056884">
    <property type="entry name" value="NPHP3-like_N"/>
</dbReference>
<dbReference type="GO" id="GO:0003824">
    <property type="term" value="F:catalytic activity"/>
    <property type="evidence" value="ECO:0007669"/>
    <property type="project" value="InterPro"/>
</dbReference>
<dbReference type="STRING" id="1141098.A0A1Y2DAV4"/>
<organism evidence="3 4">
    <name type="scientific">Pseudomassariella vexata</name>
    <dbReference type="NCBI Taxonomy" id="1141098"/>
    <lineage>
        <taxon>Eukaryota</taxon>
        <taxon>Fungi</taxon>
        <taxon>Dikarya</taxon>
        <taxon>Ascomycota</taxon>
        <taxon>Pezizomycotina</taxon>
        <taxon>Sordariomycetes</taxon>
        <taxon>Xylariomycetidae</taxon>
        <taxon>Amphisphaeriales</taxon>
        <taxon>Pseudomassariaceae</taxon>
        <taxon>Pseudomassariella</taxon>
    </lineage>
</organism>
<dbReference type="OrthoDB" id="1577640at2759"/>
<dbReference type="InterPro" id="IPR007111">
    <property type="entry name" value="NACHT_NTPase"/>
</dbReference>
<dbReference type="InterPro" id="IPR035994">
    <property type="entry name" value="Nucleoside_phosphorylase_sf"/>
</dbReference>
<comment type="caution">
    <text evidence="3">The sequence shown here is derived from an EMBL/GenBank/DDBJ whole genome shotgun (WGS) entry which is preliminary data.</text>
</comment>
<dbReference type="GO" id="GO:0009116">
    <property type="term" value="P:nucleoside metabolic process"/>
    <property type="evidence" value="ECO:0007669"/>
    <property type="project" value="InterPro"/>
</dbReference>
<dbReference type="InParanoid" id="A0A1Y2DAV4"/>
<protein>
    <recommendedName>
        <fullName evidence="2">NACHT domain-containing protein</fullName>
    </recommendedName>
</protein>
<dbReference type="GeneID" id="63781132"/>
<gene>
    <name evidence="3" type="ORF">BCR38DRAFT_505334</name>
</gene>
<proteinExistence type="predicted"/>
<dbReference type="Gene3D" id="3.40.50.300">
    <property type="entry name" value="P-loop containing nucleotide triphosphate hydrolases"/>
    <property type="match status" value="1"/>
</dbReference>
<dbReference type="Gene3D" id="3.40.50.1580">
    <property type="entry name" value="Nucleoside phosphorylase domain"/>
    <property type="match status" value="1"/>
</dbReference>
<evidence type="ECO:0000313" key="3">
    <source>
        <dbReference type="EMBL" id="ORY56389.1"/>
    </source>
</evidence>
<reference evidence="3 4" key="1">
    <citation type="submission" date="2016-07" db="EMBL/GenBank/DDBJ databases">
        <title>Pervasive Adenine N6-methylation of Active Genes in Fungi.</title>
        <authorList>
            <consortium name="DOE Joint Genome Institute"/>
            <person name="Mondo S.J."/>
            <person name="Dannebaum R.O."/>
            <person name="Kuo R.C."/>
            <person name="Labutti K."/>
            <person name="Haridas S."/>
            <person name="Kuo A."/>
            <person name="Salamov A."/>
            <person name="Ahrendt S.R."/>
            <person name="Lipzen A."/>
            <person name="Sullivan W."/>
            <person name="Andreopoulos W.B."/>
            <person name="Clum A."/>
            <person name="Lindquist E."/>
            <person name="Daum C."/>
            <person name="Ramamoorthy G.K."/>
            <person name="Gryganskyi A."/>
            <person name="Culley D."/>
            <person name="Magnuson J.K."/>
            <person name="James T.Y."/>
            <person name="O'Malley M.A."/>
            <person name="Stajich J.E."/>
            <person name="Spatafora J.W."/>
            <person name="Visel A."/>
            <person name="Grigoriev I.V."/>
        </authorList>
    </citation>
    <scope>NUCLEOTIDE SEQUENCE [LARGE SCALE GENOMIC DNA]</scope>
    <source>
        <strain evidence="3 4">CBS 129021</strain>
    </source>
</reference>
<keyword evidence="1" id="KW-0677">Repeat</keyword>
<dbReference type="EMBL" id="MCFJ01000023">
    <property type="protein sequence ID" value="ORY56389.1"/>
    <property type="molecule type" value="Genomic_DNA"/>
</dbReference>
<accession>A0A1Y2DAV4</accession>
<dbReference type="InterPro" id="IPR054471">
    <property type="entry name" value="GPIID_WHD"/>
</dbReference>
<evidence type="ECO:0000259" key="2">
    <source>
        <dbReference type="PROSITE" id="PS50837"/>
    </source>
</evidence>
<dbReference type="PANTHER" id="PTHR10039:SF16">
    <property type="entry name" value="GPI INOSITOL-DEACYLASE"/>
    <property type="match status" value="1"/>
</dbReference>
<feature type="domain" description="NACHT" evidence="2">
    <location>
        <begin position="162"/>
        <end position="308"/>
    </location>
</feature>
<keyword evidence="4" id="KW-1185">Reference proteome</keyword>
<dbReference type="AlphaFoldDB" id="A0A1Y2DAV4"/>
<dbReference type="Proteomes" id="UP000193689">
    <property type="component" value="Unassembled WGS sequence"/>
</dbReference>
<dbReference type="SUPFAM" id="SSF53167">
    <property type="entry name" value="Purine and uridine phosphorylases"/>
    <property type="match status" value="1"/>
</dbReference>
<name>A0A1Y2DAV4_9PEZI</name>
<sequence>MKDPSVRDRLSKEMDVLCLEMEAAGLMNHFPCLVIRGICDYSDTHKNKEWQGYAAMAAAAYAKDLLNRTAPNRVEAEKKLTKVIDEGFAHGYLKGVHSLASASQSGVESLKVDKYLEKLRNWLSPPDLSTNYNKALEQRNPGSGQWFLQIEAYKAWKREPNFFLWLNGIPGCGKTVLSSTVFENLEKIEACSQNLLYFYFDFTNTEKHSFEKLICSLIHQLYYKSEKVRRYLDSPNSSFDNGRRRPSIDLLSTTLQNMLQQAGEVWIVLDALDECKTRKYYPTGGLLPWIRNLRDLQTNIHLLITSRPEQDIKETVEKLARNKDIISLQSDLIEDDICGYIRARVKQSEGLSRWHERPDMQSKIEATLVEKANGMFRWVSCQFDVLEHCYSPQEVEMVRATLPATLDETYARILENIPPNHMHYAKRLLQFLSFSERPLRIDEAVDAIAVDTASRPRFDPQNGSPIPEISKYCYSLVVLFTKKSNPYKDEMVTEIQLAHFSVKEYLTSNRLAKSIKMDFEEAAARASISEACLAYLLDLDQTCKPQEIIKSYPMAQYSAQYWTSHAIIAETHSETGFKLAIEFFSCKDSIETCLELYDIG</sequence>
<dbReference type="SUPFAM" id="SSF52540">
    <property type="entry name" value="P-loop containing nucleoside triphosphate hydrolases"/>
    <property type="match status" value="1"/>
</dbReference>
<evidence type="ECO:0000313" key="4">
    <source>
        <dbReference type="Proteomes" id="UP000193689"/>
    </source>
</evidence>
<dbReference type="RefSeq" id="XP_040710106.1">
    <property type="nucleotide sequence ID" value="XM_040864920.1"/>
</dbReference>
<dbReference type="PANTHER" id="PTHR10039">
    <property type="entry name" value="AMELOGENIN"/>
    <property type="match status" value="1"/>
</dbReference>
<dbReference type="Pfam" id="PF22939">
    <property type="entry name" value="WHD_GPIID"/>
    <property type="match status" value="1"/>
</dbReference>
<dbReference type="Pfam" id="PF24883">
    <property type="entry name" value="NPHP3_N"/>
    <property type="match status" value="1"/>
</dbReference>
<dbReference type="PROSITE" id="PS50837">
    <property type="entry name" value="NACHT"/>
    <property type="match status" value="1"/>
</dbReference>
<dbReference type="InterPro" id="IPR027417">
    <property type="entry name" value="P-loop_NTPase"/>
</dbReference>
<evidence type="ECO:0000256" key="1">
    <source>
        <dbReference type="ARBA" id="ARBA00022737"/>
    </source>
</evidence>